<dbReference type="SUPFAM" id="SSF56112">
    <property type="entry name" value="Protein kinase-like (PK-like)"/>
    <property type="match status" value="1"/>
</dbReference>
<evidence type="ECO:0000256" key="2">
    <source>
        <dbReference type="ARBA" id="ARBA00022679"/>
    </source>
</evidence>
<keyword evidence="3" id="KW-0547">Nucleotide-binding</keyword>
<keyword evidence="8" id="KW-1185">Reference proteome</keyword>
<sequence length="293" mass="33544">MIKGQPYTRAADIWSAGVLLYSMVSGKLPYEDDQVQRLLQKIVYTDVHYPPAMSPTLVDLLKKMLVKSPEQRITLDKIKAHPWFSQTEYATLIQDYFGQSIFSDNIVEGSIDKEIVDKMTNLGIDCRKLHQQILINEYTEITAIYRMLANDKLKEKMRALMDLFQKQDNKKKHTNNSQFAIMNRNVHAQPQATNGNVNPGFNLNFNKIQNLPIQTIYQGNTNCIHPCFNCTLSSRTKIPNSQNNNVNNNNNVKGPRKLMVPAPVKIAERRLSRPVAVNRMVDFLDKSNAYESP</sequence>
<evidence type="ECO:0000313" key="8">
    <source>
        <dbReference type="Proteomes" id="UP000179807"/>
    </source>
</evidence>
<evidence type="ECO:0000256" key="4">
    <source>
        <dbReference type="ARBA" id="ARBA00022777"/>
    </source>
</evidence>
<dbReference type="PROSITE" id="PS50011">
    <property type="entry name" value="PROTEIN_KINASE_DOM"/>
    <property type="match status" value="1"/>
</dbReference>
<evidence type="ECO:0000259" key="6">
    <source>
        <dbReference type="PROSITE" id="PS50011"/>
    </source>
</evidence>
<dbReference type="InterPro" id="IPR011009">
    <property type="entry name" value="Kinase-like_dom_sf"/>
</dbReference>
<evidence type="ECO:0000256" key="3">
    <source>
        <dbReference type="ARBA" id="ARBA00022741"/>
    </source>
</evidence>
<accession>A0A1J4J1G7</accession>
<organism evidence="7 8">
    <name type="scientific">Tritrichomonas foetus</name>
    <dbReference type="NCBI Taxonomy" id="1144522"/>
    <lineage>
        <taxon>Eukaryota</taxon>
        <taxon>Metamonada</taxon>
        <taxon>Parabasalia</taxon>
        <taxon>Tritrichomonadida</taxon>
        <taxon>Tritrichomonadidae</taxon>
        <taxon>Tritrichomonas</taxon>
    </lineage>
</organism>
<dbReference type="VEuPathDB" id="TrichDB:TRFO_40422"/>
<name>A0A1J4J1G7_9EUKA</name>
<dbReference type="EMBL" id="MLAK01001416">
    <property type="protein sequence ID" value="OHS93266.1"/>
    <property type="molecule type" value="Genomic_DNA"/>
</dbReference>
<dbReference type="Pfam" id="PF00069">
    <property type="entry name" value="Pkinase"/>
    <property type="match status" value="1"/>
</dbReference>
<dbReference type="InterPro" id="IPR030616">
    <property type="entry name" value="Aur-like"/>
</dbReference>
<dbReference type="PANTHER" id="PTHR24350">
    <property type="entry name" value="SERINE/THREONINE-PROTEIN KINASE IAL-RELATED"/>
    <property type="match status" value="1"/>
</dbReference>
<keyword evidence="4" id="KW-0418">Kinase</keyword>
<dbReference type="Gene3D" id="1.10.510.10">
    <property type="entry name" value="Transferase(Phosphotransferase) domain 1"/>
    <property type="match status" value="1"/>
</dbReference>
<dbReference type="CDD" id="cd14272">
    <property type="entry name" value="UBA_AMPK-RKs"/>
    <property type="match status" value="1"/>
</dbReference>
<reference evidence="7" key="1">
    <citation type="submission" date="2016-10" db="EMBL/GenBank/DDBJ databases">
        <authorList>
            <person name="Benchimol M."/>
            <person name="Almeida L.G."/>
            <person name="Vasconcelos A.T."/>
            <person name="Perreira-Neves A."/>
            <person name="Rosa I.A."/>
            <person name="Tasca T."/>
            <person name="Bogo M.R."/>
            <person name="de Souza W."/>
        </authorList>
    </citation>
    <scope>NUCLEOTIDE SEQUENCE [LARGE SCALE GENOMIC DNA]</scope>
    <source>
        <strain evidence="7">K</strain>
    </source>
</reference>
<evidence type="ECO:0000313" key="7">
    <source>
        <dbReference type="EMBL" id="OHS93266.1"/>
    </source>
</evidence>
<dbReference type="GeneID" id="94847898"/>
<keyword evidence="5" id="KW-0067">ATP-binding</keyword>
<keyword evidence="1" id="KW-0723">Serine/threonine-protein kinase</keyword>
<dbReference type="OrthoDB" id="193931at2759"/>
<proteinExistence type="predicted"/>
<feature type="domain" description="Protein kinase" evidence="6">
    <location>
        <begin position="1"/>
        <end position="84"/>
    </location>
</feature>
<protein>
    <recommendedName>
        <fullName evidence="6">Protein kinase domain-containing protein</fullName>
    </recommendedName>
</protein>
<dbReference type="RefSeq" id="XP_068346403.1">
    <property type="nucleotide sequence ID" value="XM_068513194.1"/>
</dbReference>
<keyword evidence="2" id="KW-0808">Transferase</keyword>
<dbReference type="GO" id="GO:0005524">
    <property type="term" value="F:ATP binding"/>
    <property type="evidence" value="ECO:0007669"/>
    <property type="project" value="UniProtKB-KW"/>
</dbReference>
<dbReference type="Proteomes" id="UP000179807">
    <property type="component" value="Unassembled WGS sequence"/>
</dbReference>
<evidence type="ECO:0000256" key="5">
    <source>
        <dbReference type="ARBA" id="ARBA00022840"/>
    </source>
</evidence>
<dbReference type="AlphaFoldDB" id="A0A1J4J1G7"/>
<evidence type="ECO:0000256" key="1">
    <source>
        <dbReference type="ARBA" id="ARBA00022527"/>
    </source>
</evidence>
<comment type="caution">
    <text evidence="7">The sequence shown here is derived from an EMBL/GenBank/DDBJ whole genome shotgun (WGS) entry which is preliminary data.</text>
</comment>
<dbReference type="GO" id="GO:0004674">
    <property type="term" value="F:protein serine/threonine kinase activity"/>
    <property type="evidence" value="ECO:0007669"/>
    <property type="project" value="UniProtKB-KW"/>
</dbReference>
<dbReference type="InterPro" id="IPR000719">
    <property type="entry name" value="Prot_kinase_dom"/>
</dbReference>
<gene>
    <name evidence="7" type="ORF">TRFO_40422</name>
</gene>